<dbReference type="Proteomes" id="UP000324222">
    <property type="component" value="Unassembled WGS sequence"/>
</dbReference>
<feature type="compositionally biased region" description="Basic and acidic residues" evidence="1">
    <location>
        <begin position="1"/>
        <end position="10"/>
    </location>
</feature>
<evidence type="ECO:0000313" key="3">
    <source>
        <dbReference type="Proteomes" id="UP000324222"/>
    </source>
</evidence>
<evidence type="ECO:0000313" key="2">
    <source>
        <dbReference type="EMBL" id="MPC74167.1"/>
    </source>
</evidence>
<feature type="compositionally biased region" description="Polar residues" evidence="1">
    <location>
        <begin position="13"/>
        <end position="27"/>
    </location>
</feature>
<dbReference type="EMBL" id="VSRR010038375">
    <property type="protein sequence ID" value="MPC74167.1"/>
    <property type="molecule type" value="Genomic_DNA"/>
</dbReference>
<protein>
    <submittedName>
        <fullName evidence="2">Uncharacterized protein</fullName>
    </submittedName>
</protein>
<feature type="region of interest" description="Disordered" evidence="1">
    <location>
        <begin position="1"/>
        <end position="59"/>
    </location>
</feature>
<evidence type="ECO:0000256" key="1">
    <source>
        <dbReference type="SAM" id="MobiDB-lite"/>
    </source>
</evidence>
<gene>
    <name evidence="2" type="ORF">E2C01_068517</name>
</gene>
<proteinExistence type="predicted"/>
<keyword evidence="3" id="KW-1185">Reference proteome</keyword>
<organism evidence="2 3">
    <name type="scientific">Portunus trituberculatus</name>
    <name type="common">Swimming crab</name>
    <name type="synonym">Neptunus trituberculatus</name>
    <dbReference type="NCBI Taxonomy" id="210409"/>
    <lineage>
        <taxon>Eukaryota</taxon>
        <taxon>Metazoa</taxon>
        <taxon>Ecdysozoa</taxon>
        <taxon>Arthropoda</taxon>
        <taxon>Crustacea</taxon>
        <taxon>Multicrustacea</taxon>
        <taxon>Malacostraca</taxon>
        <taxon>Eumalacostraca</taxon>
        <taxon>Eucarida</taxon>
        <taxon>Decapoda</taxon>
        <taxon>Pleocyemata</taxon>
        <taxon>Brachyura</taxon>
        <taxon>Eubrachyura</taxon>
        <taxon>Portunoidea</taxon>
        <taxon>Portunidae</taxon>
        <taxon>Portuninae</taxon>
        <taxon>Portunus</taxon>
    </lineage>
</organism>
<reference evidence="2 3" key="1">
    <citation type="submission" date="2019-05" db="EMBL/GenBank/DDBJ databases">
        <title>Another draft genome of Portunus trituberculatus and its Hox gene families provides insights of decapod evolution.</title>
        <authorList>
            <person name="Jeong J.-H."/>
            <person name="Song I."/>
            <person name="Kim S."/>
            <person name="Choi T."/>
            <person name="Kim D."/>
            <person name="Ryu S."/>
            <person name="Kim W."/>
        </authorList>
    </citation>
    <scope>NUCLEOTIDE SEQUENCE [LARGE SCALE GENOMIC DNA]</scope>
    <source>
        <tissue evidence="2">Muscle</tissue>
    </source>
</reference>
<comment type="caution">
    <text evidence="2">The sequence shown here is derived from an EMBL/GenBank/DDBJ whole genome shotgun (WGS) entry which is preliminary data.</text>
</comment>
<sequence length="59" mass="6458">MAGKAADRPRCKQQWTRSFPSFPSLTASPPRPASGPSTMAFRPASPAHYWPSTSLIRLT</sequence>
<name>A0A5B7HY35_PORTR</name>
<dbReference type="AlphaFoldDB" id="A0A5B7HY35"/>
<accession>A0A5B7HY35</accession>